<proteinExistence type="predicted"/>
<evidence type="ECO:0000313" key="1">
    <source>
        <dbReference type="EMBL" id="KAB1230673.1"/>
    </source>
</evidence>
<comment type="caution">
    <text evidence="1">The sequence shown here is derived from an EMBL/GenBank/DDBJ whole genome shotgun (WGS) entry which is preliminary data.</text>
</comment>
<sequence length="67" mass="7618">MYRQKIKQQDGKSYSYNYGTTEIGKSKFPTAESLYEKPLKMDPIIIGTNSAQLLTCYGKSCMILQTI</sequence>
<evidence type="ECO:0000313" key="2">
    <source>
        <dbReference type="Proteomes" id="UP000326384"/>
    </source>
</evidence>
<name>A0A5N4BQI8_9FLAO</name>
<dbReference type="EMBL" id="VTPV01000005">
    <property type="protein sequence ID" value="KAB1230673.1"/>
    <property type="molecule type" value="Genomic_DNA"/>
</dbReference>
<organism evidence="1 2">
    <name type="scientific">Chryseobacterium viscerum</name>
    <dbReference type="NCBI Taxonomy" id="1037377"/>
    <lineage>
        <taxon>Bacteria</taxon>
        <taxon>Pseudomonadati</taxon>
        <taxon>Bacteroidota</taxon>
        <taxon>Flavobacteriia</taxon>
        <taxon>Flavobacteriales</taxon>
        <taxon>Weeksellaceae</taxon>
        <taxon>Chryseobacterium group</taxon>
        <taxon>Chryseobacterium</taxon>
    </lineage>
</organism>
<reference evidence="1 2" key="1">
    <citation type="journal article" date="2019" name="Stand. Genomic Sci.">
        <title>Draft Whole-Genome Sequence of a Novel Chryseobacterium viscerum Strain Isolated from Fresh Water at Dripping Springs, New Mexico.</title>
        <authorList>
            <person name="Kyndt J.A."/>
            <person name="Moore T.C."/>
        </authorList>
    </citation>
    <scope>NUCLEOTIDE SEQUENCE [LARGE SCALE GENOMIC DNA]</scope>
    <source>
        <strain evidence="1 2">DPS</strain>
    </source>
</reference>
<protein>
    <submittedName>
        <fullName evidence="1">Uncharacterized protein</fullName>
    </submittedName>
</protein>
<keyword evidence="2" id="KW-1185">Reference proteome</keyword>
<accession>A0A5N4BQI8</accession>
<dbReference type="Proteomes" id="UP000326384">
    <property type="component" value="Unassembled WGS sequence"/>
</dbReference>
<gene>
    <name evidence="1" type="ORF">F8D52_09770</name>
</gene>